<evidence type="ECO:0000256" key="2">
    <source>
        <dbReference type="PIRNR" id="PIRNR016661"/>
    </source>
</evidence>
<dbReference type="InterPro" id="IPR003784">
    <property type="entry name" value="BioY"/>
</dbReference>
<organism evidence="4 5">
    <name type="scientific">Pseudoflavonifractor capillosus</name>
    <dbReference type="NCBI Taxonomy" id="106588"/>
    <lineage>
        <taxon>Bacteria</taxon>
        <taxon>Bacillati</taxon>
        <taxon>Bacillota</taxon>
        <taxon>Clostridia</taxon>
        <taxon>Eubacteriales</taxon>
        <taxon>Oscillospiraceae</taxon>
        <taxon>Pseudoflavonifractor</taxon>
    </lineage>
</organism>
<dbReference type="Gene3D" id="1.10.1760.20">
    <property type="match status" value="1"/>
</dbReference>
<evidence type="ECO:0000313" key="5">
    <source>
        <dbReference type="Proteomes" id="UP000760668"/>
    </source>
</evidence>
<gene>
    <name evidence="4" type="ORF">K8V01_09975</name>
</gene>
<reference evidence="4" key="1">
    <citation type="journal article" date="2021" name="PeerJ">
        <title>Extensive microbial diversity within the chicken gut microbiome revealed by metagenomics and culture.</title>
        <authorList>
            <person name="Gilroy R."/>
            <person name="Ravi A."/>
            <person name="Getino M."/>
            <person name="Pursley I."/>
            <person name="Horton D.L."/>
            <person name="Alikhan N.F."/>
            <person name="Baker D."/>
            <person name="Gharbi K."/>
            <person name="Hall N."/>
            <person name="Watson M."/>
            <person name="Adriaenssens E.M."/>
            <person name="Foster-Nyarko E."/>
            <person name="Jarju S."/>
            <person name="Secka A."/>
            <person name="Antonio M."/>
            <person name="Oren A."/>
            <person name="Chaudhuri R.R."/>
            <person name="La Ragione R."/>
            <person name="Hildebrand F."/>
            <person name="Pallen M.J."/>
        </authorList>
    </citation>
    <scope>NUCLEOTIDE SEQUENCE</scope>
    <source>
        <strain evidence="4">CHK179-5677</strain>
    </source>
</reference>
<dbReference type="Pfam" id="PF02632">
    <property type="entry name" value="BioY"/>
    <property type="match status" value="1"/>
</dbReference>
<feature type="transmembrane region" description="Helical" evidence="3">
    <location>
        <begin position="109"/>
        <end position="132"/>
    </location>
</feature>
<reference evidence="4" key="2">
    <citation type="submission" date="2021-09" db="EMBL/GenBank/DDBJ databases">
        <authorList>
            <person name="Gilroy R."/>
        </authorList>
    </citation>
    <scope>NUCLEOTIDE SEQUENCE</scope>
    <source>
        <strain evidence="4">CHK179-5677</strain>
    </source>
</reference>
<dbReference type="PIRSF" id="PIRSF016661">
    <property type="entry name" value="BioY"/>
    <property type="match status" value="1"/>
</dbReference>
<dbReference type="GO" id="GO:0005886">
    <property type="term" value="C:plasma membrane"/>
    <property type="evidence" value="ECO:0007669"/>
    <property type="project" value="UniProtKB-SubCell"/>
</dbReference>
<dbReference type="PANTHER" id="PTHR34295:SF1">
    <property type="entry name" value="BIOTIN TRANSPORTER BIOY"/>
    <property type="match status" value="1"/>
</dbReference>
<evidence type="ECO:0000313" key="4">
    <source>
        <dbReference type="EMBL" id="HJG87333.1"/>
    </source>
</evidence>
<dbReference type="AlphaFoldDB" id="A0A921MMH5"/>
<feature type="transmembrane region" description="Helical" evidence="3">
    <location>
        <begin position="84"/>
        <end position="102"/>
    </location>
</feature>
<dbReference type="GO" id="GO:0015225">
    <property type="term" value="F:biotin transmembrane transporter activity"/>
    <property type="evidence" value="ECO:0007669"/>
    <property type="project" value="UniProtKB-UniRule"/>
</dbReference>
<feature type="transmembrane region" description="Helical" evidence="3">
    <location>
        <begin position="144"/>
        <end position="166"/>
    </location>
</feature>
<accession>A0A921MMH5</accession>
<keyword evidence="3" id="KW-1133">Transmembrane helix</keyword>
<name>A0A921MMH5_9FIRM</name>
<keyword evidence="2" id="KW-1003">Cell membrane</keyword>
<evidence type="ECO:0000256" key="3">
    <source>
        <dbReference type="SAM" id="Phobius"/>
    </source>
</evidence>
<comment type="caution">
    <text evidence="4">The sequence shown here is derived from an EMBL/GenBank/DDBJ whole genome shotgun (WGS) entry which is preliminary data.</text>
</comment>
<keyword evidence="3" id="KW-0812">Transmembrane</keyword>
<protein>
    <recommendedName>
        <fullName evidence="2">Biotin transporter</fullName>
    </recommendedName>
</protein>
<dbReference type="EMBL" id="DYUC01000100">
    <property type="protein sequence ID" value="HJG87333.1"/>
    <property type="molecule type" value="Genomic_DNA"/>
</dbReference>
<dbReference type="RefSeq" id="WP_295368380.1">
    <property type="nucleotide sequence ID" value="NZ_DYUC01000100.1"/>
</dbReference>
<proteinExistence type="inferred from homology"/>
<comment type="similarity">
    <text evidence="1 2">Belongs to the BioY family.</text>
</comment>
<comment type="subcellular location">
    <subcellularLocation>
        <location evidence="2">Cell membrane</location>
        <topology evidence="2">Multi-pass membrane protein</topology>
    </subcellularLocation>
</comment>
<keyword evidence="2" id="KW-0813">Transport</keyword>
<sequence length="179" mass="18632">MKTRNLVLTGVMAALLAVCAWISIPTAVPFTLQTMGVFLAVGLLGGKLGSLSVGVYLLLGAVGLPVFSHFTGGIGALVGTTGGYLLGFLLIALVMWAAEALLGKGPMVYLGSAVVGLAVCYLFGSVWYLYLYSAGGASADMLTVLGWCVFPFIVPDLIKLALAFVLSRRLAPALSRQRT</sequence>
<evidence type="ECO:0000256" key="1">
    <source>
        <dbReference type="ARBA" id="ARBA00010692"/>
    </source>
</evidence>
<dbReference type="PANTHER" id="PTHR34295">
    <property type="entry name" value="BIOTIN TRANSPORTER BIOY"/>
    <property type="match status" value="1"/>
</dbReference>
<feature type="transmembrane region" description="Helical" evidence="3">
    <location>
        <begin position="30"/>
        <end position="48"/>
    </location>
</feature>
<keyword evidence="2 3" id="KW-0472">Membrane</keyword>
<dbReference type="Proteomes" id="UP000760668">
    <property type="component" value="Unassembled WGS sequence"/>
</dbReference>